<dbReference type="Gene3D" id="3.40.50.880">
    <property type="match status" value="1"/>
</dbReference>
<dbReference type="FunFam" id="2.60.40.10:FF:000270">
    <property type="entry name" value="Cell surface protein"/>
    <property type="match status" value="1"/>
</dbReference>
<evidence type="ECO:0000313" key="7">
    <source>
        <dbReference type="Proteomes" id="UP000188603"/>
    </source>
</evidence>
<dbReference type="PROSITE" id="PS50093">
    <property type="entry name" value="PKD"/>
    <property type="match status" value="1"/>
</dbReference>
<dbReference type="InterPro" id="IPR006584">
    <property type="entry name" value="Cellulose-bd_IV"/>
</dbReference>
<dbReference type="Pfam" id="PF18911">
    <property type="entry name" value="PKD_4"/>
    <property type="match status" value="1"/>
</dbReference>
<dbReference type="Pfam" id="PF03422">
    <property type="entry name" value="CBM_6"/>
    <property type="match status" value="1"/>
</dbReference>
<dbReference type="CDD" id="cd00146">
    <property type="entry name" value="PKD"/>
    <property type="match status" value="1"/>
</dbReference>
<dbReference type="InterPro" id="IPR054470">
    <property type="entry name" value="FIMAH_dom"/>
</dbReference>
<reference evidence="6 7" key="1">
    <citation type="journal article" date="2015" name="Int. J. Syst. Evol. Microbiol.">
        <title>Novibacillus thermophilus gen. nov., sp. nov., a Gram-staining-negative and moderately thermophilic member of the family Thermoactinomycetaceae.</title>
        <authorList>
            <person name="Yang G."/>
            <person name="Chen J."/>
            <person name="Zhou S."/>
        </authorList>
    </citation>
    <scope>NUCLEOTIDE SEQUENCE [LARGE SCALE GENOMIC DNA]</scope>
    <source>
        <strain evidence="6 7">SG-1</strain>
    </source>
</reference>
<feature type="domain" description="CBM6" evidence="5">
    <location>
        <begin position="857"/>
        <end position="979"/>
    </location>
</feature>
<dbReference type="InterPro" id="IPR005084">
    <property type="entry name" value="CBM6"/>
</dbReference>
<keyword evidence="1" id="KW-0732">Signal</keyword>
<dbReference type="InterPro" id="IPR029010">
    <property type="entry name" value="ThuA-like"/>
</dbReference>
<dbReference type="InterPro" id="IPR011041">
    <property type="entry name" value="Quinoprot_gluc/sorb_DH_b-prop"/>
</dbReference>
<dbReference type="InterPro" id="IPR035986">
    <property type="entry name" value="PKD_dom_sf"/>
</dbReference>
<dbReference type="KEGG" id="ntr:B0W44_09925"/>
<sequence length="1459" mass="164201">MLRRSMTYLLMVSVVLYTVMVPLTMIVNPLAASAASADDLPQVTSDEDEKRVFMFTHTAGYRHESIDAAKEVMPQLAEEYGFHVDISEDVSDLNSDNLMQYDVLMFVNTTGNFGNDEQRQAVIDFVTSGKGFVGVHSATDTGYDWPEYGEMTGAYFKEHPWTEEVTFTIEDDEFPATAHLAPSYTQLEEVYVFQENPRHKGKHILMSLDMESVDGSRFEDHPTAWCSPHGEGRMFYTALGHYSETWYLEAFQQHLLGGLQYAWGGVPDHKCGEPSKKPGLIKEKITDSIPRPMALDIANDGTLFVISIEGYLYEVSQDGDTQQLLSLETTTEGEHGLMGIALDPDFEENGHIYLYYTEPETFVNKLSRFTYEDGSVDRSSEKVLYTLQSDATCCHQAGHLLFGPDGKLYLTSGDNHQPTNGPQPLSMETSQNLMDPRGSILRFNKDGTIPDDNPFVGRDDALPEIYAYGFRNPFRISIDEKTGVIYEGDVGPDHPTDDYDEFNAVTEPGQNFGWPLGIGDKPYSNYADRFPDMSAEDIEEAFAKTKKPSAFYPYTHKEPWGSGGRSAFAGPVYYHEGEGGFPDFMDGKLLAYDFVRGWVKLVTVDEEGNFLEVEDFIEGLELPMDIKVGPDGNLYVAQFGNSWWEENEYAGIFRFSWDVLERSPVIQAKASVTSGYAPLEVSFTTEGTYDPDGDDISFSWDFGDGNTSTEANPTHTYTENGEYRVTLVVTDSTGRSATWNRTIVVGNTPPEVEITSPPDATFFDMGDTFTFTGYATDAEDGEIACEDLEWQLDLLHDDHGHPQNYQRGCEATFTLYEPGHDPYRDNIWWQMKLVVKDSGGDGAPSLTGEDVIVFNQKRMQAENYDDMFGIQTEETSDYGGGQNVGYVEAGDWLKYEHIRLEDVEQMYFRVASESAGVHFDVRLDSPDGETIATVTHPATGGWQNWTTVGTELEYVPEGIHDLYIVFNSDGQNMNWFQFQLPGDDPPPEGDYPEVPSPEPSPVSLIGALDRSSWDVSASHSDSSDVPENAVDGNLDTRWTTGTPMKEGMWYQIDFGSPRLINRVHIDFGSNQNAEDHQDWFRGYDIQVSTDGENWTTVVAQESNEDVVVDETFDPVKARYVKIVNTKDDPDNHWWASIHEAHIFTPPVNAEKWTFSSNRGDENDEDNPSDEQHVVDRDPNTRWDSGGHQTPGQWFMVDMGEEKTIDTVTFDSLAHKDNYPRGYEIQISTDGEAWMTVAEKEQNEDVVIEETFDEVVARYVKIVQTGSSDEHWWAIDELDIQDTAAPVTVASLDGEKGEEGWYTSDVTLTLDAGDEDSDVARTEFSFDGETWETYSEPLLISDEGETDIWFRSTDAAGNVEASDSIRVVIFKLPPTAENMKKVVEQFEEDGAFTDEGASRKLNVHLTLVARYEDRGDAEKVVKHMQNFKLLLDYQRENELISEKASRTLNAYADYVVNKWL</sequence>
<dbReference type="GO" id="GO:0030246">
    <property type="term" value="F:carbohydrate binding"/>
    <property type="evidence" value="ECO:0007669"/>
    <property type="project" value="InterPro"/>
</dbReference>
<dbReference type="NCBIfam" id="NF047446">
    <property type="entry name" value="barrel_OmpL47"/>
    <property type="match status" value="1"/>
</dbReference>
<dbReference type="Pfam" id="PF22888">
    <property type="entry name" value="FIMAH"/>
    <property type="match status" value="1"/>
</dbReference>
<feature type="domain" description="F5/8 type C" evidence="3">
    <location>
        <begin position="996"/>
        <end position="1122"/>
    </location>
</feature>
<dbReference type="SUPFAM" id="SSF52317">
    <property type="entry name" value="Class I glutamine amidotransferase-like"/>
    <property type="match status" value="1"/>
</dbReference>
<dbReference type="Proteomes" id="UP000188603">
    <property type="component" value="Chromosome"/>
</dbReference>
<dbReference type="SUPFAM" id="SSF49785">
    <property type="entry name" value="Galactose-binding domain-like"/>
    <property type="match status" value="3"/>
</dbReference>
<dbReference type="EMBL" id="CP019699">
    <property type="protein sequence ID" value="AQS56040.1"/>
    <property type="molecule type" value="Genomic_DNA"/>
</dbReference>
<dbReference type="Pfam" id="PF00754">
    <property type="entry name" value="F5_F8_type_C"/>
    <property type="match status" value="2"/>
</dbReference>
<protein>
    <recommendedName>
        <fullName evidence="8">PKD domain-containing protein</fullName>
    </recommendedName>
</protein>
<evidence type="ECO:0000256" key="1">
    <source>
        <dbReference type="ARBA" id="ARBA00022729"/>
    </source>
</evidence>
<dbReference type="SUPFAM" id="SSF49299">
    <property type="entry name" value="PKD domain"/>
    <property type="match status" value="1"/>
</dbReference>
<proteinExistence type="predicted"/>
<evidence type="ECO:0000259" key="3">
    <source>
        <dbReference type="PROSITE" id="PS50022"/>
    </source>
</evidence>
<dbReference type="SMART" id="SM00606">
    <property type="entry name" value="CBD_IV"/>
    <property type="match status" value="1"/>
</dbReference>
<dbReference type="Pfam" id="PF06283">
    <property type="entry name" value="ThuA"/>
    <property type="match status" value="1"/>
</dbReference>
<evidence type="ECO:0008006" key="8">
    <source>
        <dbReference type="Google" id="ProtNLM"/>
    </source>
</evidence>
<dbReference type="SMART" id="SM00089">
    <property type="entry name" value="PKD"/>
    <property type="match status" value="1"/>
</dbReference>
<feature type="region of interest" description="Disordered" evidence="2">
    <location>
        <begin position="981"/>
        <end position="1037"/>
    </location>
</feature>
<evidence type="ECO:0000313" key="6">
    <source>
        <dbReference type="EMBL" id="AQS56040.1"/>
    </source>
</evidence>
<dbReference type="PANTHER" id="PTHR40469:SF2">
    <property type="entry name" value="GALACTOSE-BINDING DOMAIN-LIKE SUPERFAMILY PROTEIN"/>
    <property type="match status" value="1"/>
</dbReference>
<dbReference type="InterPro" id="IPR029062">
    <property type="entry name" value="Class_I_gatase-like"/>
</dbReference>
<feature type="compositionally biased region" description="Basic and acidic residues" evidence="2">
    <location>
        <begin position="1169"/>
        <end position="1180"/>
    </location>
</feature>
<dbReference type="Gene3D" id="2.120.10.30">
    <property type="entry name" value="TolB, C-terminal domain"/>
    <property type="match status" value="1"/>
</dbReference>
<dbReference type="InterPro" id="IPR008979">
    <property type="entry name" value="Galactose-bd-like_sf"/>
</dbReference>
<name>A0A1U9K7P8_9BACL</name>
<gene>
    <name evidence="6" type="ORF">B0W44_09925</name>
</gene>
<dbReference type="Gene3D" id="2.60.120.260">
    <property type="entry name" value="Galactose-binding domain-like"/>
    <property type="match status" value="3"/>
</dbReference>
<feature type="domain" description="PKD" evidence="4">
    <location>
        <begin position="664"/>
        <end position="745"/>
    </location>
</feature>
<dbReference type="STRING" id="1471761.B0W44_09925"/>
<dbReference type="InterPro" id="IPR000601">
    <property type="entry name" value="PKD_dom"/>
</dbReference>
<dbReference type="Pfam" id="PF07995">
    <property type="entry name" value="GSDH"/>
    <property type="match status" value="1"/>
</dbReference>
<evidence type="ECO:0000259" key="5">
    <source>
        <dbReference type="PROSITE" id="PS51175"/>
    </source>
</evidence>
<dbReference type="Gene3D" id="2.60.40.10">
    <property type="entry name" value="Immunoglobulins"/>
    <property type="match status" value="1"/>
</dbReference>
<dbReference type="InterPro" id="IPR011042">
    <property type="entry name" value="6-blade_b-propeller_TolB-like"/>
</dbReference>
<dbReference type="InterPro" id="IPR022409">
    <property type="entry name" value="PKD/Chitinase_dom"/>
</dbReference>
<dbReference type="InterPro" id="IPR058094">
    <property type="entry name" value="Ig-like_OmpL47-like"/>
</dbReference>
<dbReference type="SUPFAM" id="SSF50952">
    <property type="entry name" value="Soluble quinoprotein glucose dehydrogenase"/>
    <property type="match status" value="1"/>
</dbReference>
<feature type="region of interest" description="Disordered" evidence="2">
    <location>
        <begin position="1153"/>
        <end position="1188"/>
    </location>
</feature>
<feature type="compositionally biased region" description="Low complexity" evidence="2">
    <location>
        <begin position="1009"/>
        <end position="1020"/>
    </location>
</feature>
<dbReference type="CDD" id="cd04084">
    <property type="entry name" value="CBM6_xylanase-like"/>
    <property type="match status" value="1"/>
</dbReference>
<dbReference type="OrthoDB" id="9770043at2"/>
<accession>A0A1U9K7P8</accession>
<feature type="domain" description="F5/8 type C" evidence="3">
    <location>
        <begin position="1135"/>
        <end position="1282"/>
    </location>
</feature>
<dbReference type="InterPro" id="IPR000421">
    <property type="entry name" value="FA58C"/>
</dbReference>
<evidence type="ECO:0000256" key="2">
    <source>
        <dbReference type="SAM" id="MobiDB-lite"/>
    </source>
</evidence>
<evidence type="ECO:0000259" key="4">
    <source>
        <dbReference type="PROSITE" id="PS50093"/>
    </source>
</evidence>
<dbReference type="InterPro" id="IPR012938">
    <property type="entry name" value="Glc/Sorbosone_DH"/>
</dbReference>
<organism evidence="6 7">
    <name type="scientific">Novibacillus thermophilus</name>
    <dbReference type="NCBI Taxonomy" id="1471761"/>
    <lineage>
        <taxon>Bacteria</taxon>
        <taxon>Bacillati</taxon>
        <taxon>Bacillota</taxon>
        <taxon>Bacilli</taxon>
        <taxon>Bacillales</taxon>
        <taxon>Thermoactinomycetaceae</taxon>
        <taxon>Novibacillus</taxon>
    </lineage>
</organism>
<dbReference type="PANTHER" id="PTHR40469">
    <property type="entry name" value="SECRETED GLYCOSYL HYDROLASE"/>
    <property type="match status" value="1"/>
</dbReference>
<dbReference type="InterPro" id="IPR013783">
    <property type="entry name" value="Ig-like_fold"/>
</dbReference>
<keyword evidence="7" id="KW-1185">Reference proteome</keyword>
<dbReference type="PROSITE" id="PS51175">
    <property type="entry name" value="CBM6"/>
    <property type="match status" value="1"/>
</dbReference>
<dbReference type="PROSITE" id="PS50022">
    <property type="entry name" value="FA58C_3"/>
    <property type="match status" value="2"/>
</dbReference>